<dbReference type="RefSeq" id="WP_062184795.1">
    <property type="nucleotide sequence ID" value="NZ_BBXL01000031.1"/>
</dbReference>
<dbReference type="InterPro" id="IPR049053">
    <property type="entry name" value="AFCA-like_C"/>
</dbReference>
<dbReference type="InterPro" id="IPR008928">
    <property type="entry name" value="6-hairpin_glycosidase_sf"/>
</dbReference>
<sequence length="808" mass="91846">MKRQIIFFSIFLYTVFTYSQQETRLWYSAPAKEWTEALPVGNGRLGGMVYGTPLREEIQINEETVWGGGPHRNDNPAALPALSKVRQLVFEGKNMEAQNMIDQEFKTPRNGMPYQTIGSLFLDFGGHENYTEYYRELDLSRAVAMTRYKVGNITYTREILSSFSDNIIVMKISSSQRGGLKFRASYNSPMSGFSVKKDGNRLLLIGVGSEHEGVKGVVQFENQTFIKTTDGKVTVNADNIEVVNASEAFVYISAATNFINYENVSGNAHKKATDLLNKALNKAYDTILNDHIVMYRKQYDRVQINLGQSKGYNRETDKRLKSFHLDNDPGLTSLLFNYGRYLLISSSQPGGQPANLQGIWNDKPLAPWDGKYTVNINLQMNYWPSDVTNLSETNEPLFKMLKELSVSGQQTAKTMYNARGWVLHHNTDIWRSTGLVDKAFWAMWPNGGAWLCQHLWQHYLYTGDKDFLKEYYPVMKGSADFFLDFLVEHPRYKWFVTVPSNSPEHGPHGDEKNNSWTTTAGSTMDNQIAFDILSNTLLAAQSLNIDSDFQQRLKNMIGRLAPMQIGQYNQLQEWLEDVDDPKSQHRHVSHLYGLYPSNQISPYTHPSLFQAAKRSLIYRGDKATGWSIGWKINLWARLQDGNHAYKIISNLISERTYPNLFDAHPPFQIDGNFGYTAGVAEMLLQSHDGAVHLLPALPDYWESGEVKGLCARGGFEVDIEWEDGQLSSAKIVSKKGGNLRLRSFTPLKGDGLKNAKGNNINPLFPIAEIKQPLVSDKITIEMPMLYKVFEYDVITEPGKEYLIERYTY</sequence>
<dbReference type="InterPro" id="IPR016518">
    <property type="entry name" value="Alpha-L-fucosidase"/>
</dbReference>
<dbReference type="Gene3D" id="1.50.10.10">
    <property type="match status" value="1"/>
</dbReference>
<dbReference type="EMBL" id="FQUC01000025">
    <property type="protein sequence ID" value="SHG40896.1"/>
    <property type="molecule type" value="Genomic_DNA"/>
</dbReference>
<feature type="domain" description="Alpha fucosidase A-like C-terminal" evidence="2">
    <location>
        <begin position="685"/>
        <end position="747"/>
    </location>
</feature>
<dbReference type="FunFam" id="1.50.10.10:FF:000028">
    <property type="entry name" value="Alpha-L-fucosidase 2"/>
    <property type="match status" value="1"/>
</dbReference>
<dbReference type="AlphaFoldDB" id="A0A1M5JJY0"/>
<dbReference type="SUPFAM" id="SSF48208">
    <property type="entry name" value="Six-hairpin glycosidases"/>
    <property type="match status" value="1"/>
</dbReference>
<accession>A0A1M5JJY0</accession>
<keyword evidence="5" id="KW-1185">Reference proteome</keyword>
<proteinExistence type="predicted"/>
<dbReference type="Proteomes" id="UP000184480">
    <property type="component" value="Unassembled WGS sequence"/>
</dbReference>
<dbReference type="Pfam" id="PF14498">
    <property type="entry name" value="Glyco_hyd_65N_2"/>
    <property type="match status" value="1"/>
</dbReference>
<gene>
    <name evidence="4" type="ORF">SAMN05444362_12510</name>
</gene>
<evidence type="ECO:0000313" key="4">
    <source>
        <dbReference type="EMBL" id="SHG40896.1"/>
    </source>
</evidence>
<dbReference type="GO" id="GO:0004560">
    <property type="term" value="F:alpha-L-fucosidase activity"/>
    <property type="evidence" value="ECO:0007669"/>
    <property type="project" value="InterPro"/>
</dbReference>
<dbReference type="PANTHER" id="PTHR31084:SF0">
    <property type="entry name" value="ALPHA-L-FUCOSIDASE 2"/>
    <property type="match status" value="1"/>
</dbReference>
<protein>
    <submittedName>
        <fullName evidence="4">Alpha-L-fucosidase 2</fullName>
    </submittedName>
</protein>
<dbReference type="STRING" id="1346286.SAMN05444362_12510"/>
<dbReference type="PIRSF" id="PIRSF007663">
    <property type="entry name" value="UCP007663"/>
    <property type="match status" value="1"/>
</dbReference>
<feature type="domain" description="Glycosyl hydrolase family 95 N-terminal" evidence="1">
    <location>
        <begin position="25"/>
        <end position="260"/>
    </location>
</feature>
<dbReference type="Pfam" id="PF21307">
    <property type="entry name" value="Glyco_hydro_95_C"/>
    <property type="match status" value="1"/>
</dbReference>
<feature type="domain" description="Glycosyl hydrolase family 95 catalytic" evidence="3">
    <location>
        <begin position="284"/>
        <end position="683"/>
    </location>
</feature>
<evidence type="ECO:0000259" key="3">
    <source>
        <dbReference type="Pfam" id="PF22124"/>
    </source>
</evidence>
<dbReference type="GO" id="GO:0005975">
    <property type="term" value="P:carbohydrate metabolic process"/>
    <property type="evidence" value="ECO:0007669"/>
    <property type="project" value="InterPro"/>
</dbReference>
<dbReference type="InterPro" id="IPR054363">
    <property type="entry name" value="GH95_cat"/>
</dbReference>
<evidence type="ECO:0000259" key="2">
    <source>
        <dbReference type="Pfam" id="PF21307"/>
    </source>
</evidence>
<dbReference type="InterPro" id="IPR012341">
    <property type="entry name" value="6hp_glycosidase-like_sf"/>
</dbReference>
<dbReference type="OrthoDB" id="9802600at2"/>
<dbReference type="Pfam" id="PF22124">
    <property type="entry name" value="Glyco_hydro_95_cat"/>
    <property type="match status" value="1"/>
</dbReference>
<name>A0A1M5JJY0_9BACT</name>
<evidence type="ECO:0000313" key="5">
    <source>
        <dbReference type="Proteomes" id="UP000184480"/>
    </source>
</evidence>
<dbReference type="PANTHER" id="PTHR31084">
    <property type="entry name" value="ALPHA-L-FUCOSIDASE 2"/>
    <property type="match status" value="1"/>
</dbReference>
<reference evidence="5" key="1">
    <citation type="submission" date="2016-11" db="EMBL/GenBank/DDBJ databases">
        <authorList>
            <person name="Varghese N."/>
            <person name="Submissions S."/>
        </authorList>
    </citation>
    <scope>NUCLEOTIDE SEQUENCE [LARGE SCALE GENOMIC DNA]</scope>
    <source>
        <strain evidence="5">DSM 27370</strain>
    </source>
</reference>
<dbReference type="InterPro" id="IPR027414">
    <property type="entry name" value="GH95_N_dom"/>
</dbReference>
<evidence type="ECO:0000259" key="1">
    <source>
        <dbReference type="Pfam" id="PF14498"/>
    </source>
</evidence>
<organism evidence="4 5">
    <name type="scientific">Dysgonomonas macrotermitis</name>
    <dbReference type="NCBI Taxonomy" id="1346286"/>
    <lineage>
        <taxon>Bacteria</taxon>
        <taxon>Pseudomonadati</taxon>
        <taxon>Bacteroidota</taxon>
        <taxon>Bacteroidia</taxon>
        <taxon>Bacteroidales</taxon>
        <taxon>Dysgonomonadaceae</taxon>
        <taxon>Dysgonomonas</taxon>
    </lineage>
</organism>